<reference evidence="2 3" key="1">
    <citation type="journal article" date="2014" name="PLoS ONE">
        <title>Global Analysis of Gene Expression Profiles in Physic Nut (Jatropha curcas L.) Seedlings Exposed to Salt Stress.</title>
        <authorList>
            <person name="Zhang L."/>
            <person name="Zhang C."/>
            <person name="Wu P."/>
            <person name="Chen Y."/>
            <person name="Li M."/>
            <person name="Jiang H."/>
            <person name="Wu G."/>
        </authorList>
    </citation>
    <scope>NUCLEOTIDE SEQUENCE [LARGE SCALE GENOMIC DNA]</scope>
    <source>
        <strain evidence="3">cv. GZQX0401</strain>
        <tissue evidence="2">Young leaves</tissue>
    </source>
</reference>
<dbReference type="OrthoDB" id="1302510at2759"/>
<keyword evidence="3" id="KW-1185">Reference proteome</keyword>
<protein>
    <submittedName>
        <fullName evidence="2">Uncharacterized protein</fullName>
    </submittedName>
</protein>
<dbReference type="Proteomes" id="UP000027138">
    <property type="component" value="Unassembled WGS sequence"/>
</dbReference>
<evidence type="ECO:0000313" key="2">
    <source>
        <dbReference type="EMBL" id="KDP35086.1"/>
    </source>
</evidence>
<evidence type="ECO:0000256" key="1">
    <source>
        <dbReference type="SAM" id="MobiDB-lite"/>
    </source>
</evidence>
<feature type="region of interest" description="Disordered" evidence="1">
    <location>
        <begin position="1"/>
        <end position="46"/>
    </location>
</feature>
<dbReference type="AlphaFoldDB" id="A0A067KFS7"/>
<accession>A0A067KFS7</accession>
<gene>
    <name evidence="2" type="ORF">JCGZ_10995</name>
</gene>
<name>A0A067KFS7_JATCU</name>
<proteinExistence type="predicted"/>
<dbReference type="EMBL" id="KK914495">
    <property type="protein sequence ID" value="KDP35086.1"/>
    <property type="molecule type" value="Genomic_DNA"/>
</dbReference>
<evidence type="ECO:0000313" key="3">
    <source>
        <dbReference type="Proteomes" id="UP000027138"/>
    </source>
</evidence>
<sequence length="105" mass="11607">MARGRAFDLDGLGNGPRGGRGRGRSTRGRGGTIHPPSSSAEKYGREPTPIEVFTYTHTKDHDCHTFVDRSALGVNVSNNEEYLHLPSSHFLCVQVQYNKACNYID</sequence>
<organism evidence="2 3">
    <name type="scientific">Jatropha curcas</name>
    <name type="common">Barbados nut</name>
    <dbReference type="NCBI Taxonomy" id="180498"/>
    <lineage>
        <taxon>Eukaryota</taxon>
        <taxon>Viridiplantae</taxon>
        <taxon>Streptophyta</taxon>
        <taxon>Embryophyta</taxon>
        <taxon>Tracheophyta</taxon>
        <taxon>Spermatophyta</taxon>
        <taxon>Magnoliopsida</taxon>
        <taxon>eudicotyledons</taxon>
        <taxon>Gunneridae</taxon>
        <taxon>Pentapetalae</taxon>
        <taxon>rosids</taxon>
        <taxon>fabids</taxon>
        <taxon>Malpighiales</taxon>
        <taxon>Euphorbiaceae</taxon>
        <taxon>Crotonoideae</taxon>
        <taxon>Jatropheae</taxon>
        <taxon>Jatropha</taxon>
    </lineage>
</organism>